<evidence type="ECO:0000259" key="10">
    <source>
        <dbReference type="Pfam" id="PF00724"/>
    </source>
</evidence>
<gene>
    <name evidence="12" type="primary">stcD_1</name>
    <name evidence="12" type="ORF">DSM104329_00182</name>
</gene>
<dbReference type="GO" id="GO:0010181">
    <property type="term" value="F:FMN binding"/>
    <property type="evidence" value="ECO:0007669"/>
    <property type="project" value="InterPro"/>
</dbReference>
<dbReference type="SUPFAM" id="SSF51905">
    <property type="entry name" value="FAD/NAD(P)-binding domain"/>
    <property type="match status" value="1"/>
</dbReference>
<comment type="cofactor">
    <cofactor evidence="2">
        <name>[4Fe-4S] cluster</name>
        <dbReference type="ChEBI" id="CHEBI:49883"/>
    </cofactor>
</comment>
<dbReference type="Gene3D" id="3.40.50.720">
    <property type="entry name" value="NAD(P)-binding Rossmann-like Domain"/>
    <property type="match status" value="1"/>
</dbReference>
<dbReference type="InterPro" id="IPR001155">
    <property type="entry name" value="OxRdtase_FMN_N"/>
</dbReference>
<name>A0A9E6XU38_9ACTN</name>
<dbReference type="Proteomes" id="UP001162834">
    <property type="component" value="Chromosome"/>
</dbReference>
<dbReference type="InterPro" id="IPR051793">
    <property type="entry name" value="NADH:flavin_oxidoreductase"/>
</dbReference>
<dbReference type="GO" id="GO:0046872">
    <property type="term" value="F:metal ion binding"/>
    <property type="evidence" value="ECO:0007669"/>
    <property type="project" value="UniProtKB-KW"/>
</dbReference>
<dbReference type="Gene3D" id="3.50.50.60">
    <property type="entry name" value="FAD/NAD(P)-binding domain"/>
    <property type="match status" value="1"/>
</dbReference>
<dbReference type="InterPro" id="IPR023753">
    <property type="entry name" value="FAD/NAD-binding_dom"/>
</dbReference>
<comment type="cofactor">
    <cofactor evidence="1">
        <name>FMN</name>
        <dbReference type="ChEBI" id="CHEBI:58210"/>
    </cofactor>
</comment>
<keyword evidence="13" id="KW-1185">Reference proteome</keyword>
<dbReference type="SUPFAM" id="SSF51971">
    <property type="entry name" value="Nucleotide-binding domain"/>
    <property type="match status" value="1"/>
</dbReference>
<protein>
    <submittedName>
        <fullName evidence="12">N-methylproline demethylase</fullName>
        <ecNumber evidence="12">1.-.-.-</ecNumber>
    </submittedName>
</protein>
<sequence length="670" mass="70504">MTHTLDALFEPLELGPLTLRNRVMAGPATLLYARDNVLSDRHIAYYRERAAGGAAVLVSEEHAAHPSALGAFRHACTAWEPRAVGPMRNLAAAVHEHGASQLIQLYAPGIADTSTLRLDDWEPLWGPSPLVTPDRGEHVVGMGQAEIDGMVEGFATSAANVAEAGLDGVELHGAHGWLIGQFLSPLFNHRTDAYGGGTEARCRLVLEIAQAVRERAPGLAVGVQLSVDEHVGAAGITPEETGAQIAVLAASGLFDYVSLSTGSQFSRHRTIPPMGTPDAVLAEHGRRAREIVAGRTAIALLGRIRHVATAARLLRDGHADIVGMTRAHLAEPAIAAKARAGHPERITPCVGENECLSRAFAGLEVACVMNPVTGREGDWAVPAPPSPRPRRLTVVGAGPAGLRAAAVAAERGHDVMLLERDDRPGGHLALLAQLPGRGDWQEGVDFLAAAAGRARVRIRLGTAATVDEIQDTGPDAVLLATGADWERTGRDPGRPGAPPIPGADAAHVLDVEDAARRVLAGGPAALGRHIVIVDDAGEVLPIALAELLGQGGARVEIVTRQAQAGARLHATLQAPEVLQRLAALDVHLRPGHVVERIAGDRLELIEGWSGRPAAIEGVDTVVLALRRAPRDDLAVPLREAGIEVHVIGDARAPRRAAEAIYDGERIGREL</sequence>
<evidence type="ECO:0000256" key="8">
    <source>
        <dbReference type="ARBA" id="ARBA00023004"/>
    </source>
</evidence>
<evidence type="ECO:0000259" key="11">
    <source>
        <dbReference type="Pfam" id="PF07992"/>
    </source>
</evidence>
<keyword evidence="7 12" id="KW-0560">Oxidoreductase</keyword>
<comment type="similarity">
    <text evidence="3">In the N-terminal section; belongs to the NADH:flavin oxidoreductase/NADH oxidase family.</text>
</comment>
<evidence type="ECO:0000313" key="12">
    <source>
        <dbReference type="EMBL" id="UGS33817.1"/>
    </source>
</evidence>
<dbReference type="KEGG" id="sbae:DSM104329_00182"/>
<evidence type="ECO:0000256" key="4">
    <source>
        <dbReference type="ARBA" id="ARBA00022630"/>
    </source>
</evidence>
<evidence type="ECO:0000256" key="3">
    <source>
        <dbReference type="ARBA" id="ARBA00011048"/>
    </source>
</evidence>
<evidence type="ECO:0000256" key="6">
    <source>
        <dbReference type="ARBA" id="ARBA00022723"/>
    </source>
</evidence>
<dbReference type="RefSeq" id="WP_259313509.1">
    <property type="nucleotide sequence ID" value="NZ_CP087164.1"/>
</dbReference>
<evidence type="ECO:0000256" key="9">
    <source>
        <dbReference type="ARBA" id="ARBA00023014"/>
    </source>
</evidence>
<evidence type="ECO:0000313" key="13">
    <source>
        <dbReference type="Proteomes" id="UP001162834"/>
    </source>
</evidence>
<dbReference type="PRINTS" id="PR00368">
    <property type="entry name" value="FADPNR"/>
</dbReference>
<dbReference type="GO" id="GO:0016491">
    <property type="term" value="F:oxidoreductase activity"/>
    <property type="evidence" value="ECO:0007669"/>
    <property type="project" value="UniProtKB-KW"/>
</dbReference>
<feature type="domain" description="NADH:flavin oxidoreductase/NADH oxidase N-terminal" evidence="10">
    <location>
        <begin position="8"/>
        <end position="343"/>
    </location>
</feature>
<dbReference type="Gene3D" id="3.20.20.70">
    <property type="entry name" value="Aldolase class I"/>
    <property type="match status" value="1"/>
</dbReference>
<feature type="domain" description="FAD/NAD(P)-binding" evidence="11">
    <location>
        <begin position="391"/>
        <end position="644"/>
    </location>
</feature>
<dbReference type="InterPro" id="IPR036188">
    <property type="entry name" value="FAD/NAD-bd_sf"/>
</dbReference>
<evidence type="ECO:0000256" key="7">
    <source>
        <dbReference type="ARBA" id="ARBA00023002"/>
    </source>
</evidence>
<proteinExistence type="inferred from homology"/>
<dbReference type="Pfam" id="PF07992">
    <property type="entry name" value="Pyr_redox_2"/>
    <property type="match status" value="1"/>
</dbReference>
<dbReference type="InterPro" id="IPR013785">
    <property type="entry name" value="Aldolase_TIM"/>
</dbReference>
<dbReference type="PANTHER" id="PTHR42917">
    <property type="entry name" value="2,4-DIENOYL-COA REDUCTASE"/>
    <property type="match status" value="1"/>
</dbReference>
<accession>A0A9E6XU38</accession>
<dbReference type="AlphaFoldDB" id="A0A9E6XU38"/>
<keyword evidence="8" id="KW-0408">Iron</keyword>
<evidence type="ECO:0000256" key="2">
    <source>
        <dbReference type="ARBA" id="ARBA00001966"/>
    </source>
</evidence>
<dbReference type="SUPFAM" id="SSF51395">
    <property type="entry name" value="FMN-linked oxidoreductases"/>
    <property type="match status" value="1"/>
</dbReference>
<evidence type="ECO:0000256" key="5">
    <source>
        <dbReference type="ARBA" id="ARBA00022643"/>
    </source>
</evidence>
<keyword evidence="9" id="KW-0411">Iron-sulfur</keyword>
<evidence type="ECO:0000256" key="1">
    <source>
        <dbReference type="ARBA" id="ARBA00001917"/>
    </source>
</evidence>
<keyword evidence="5" id="KW-0288">FMN</keyword>
<reference evidence="12" key="1">
    <citation type="journal article" date="2022" name="Int. J. Syst. Evol. Microbiol.">
        <title>Pseudomonas aegrilactucae sp. nov. and Pseudomonas morbosilactucae sp. nov., pathogens causing bacterial rot of lettuce in Japan.</title>
        <authorList>
            <person name="Sawada H."/>
            <person name="Fujikawa T."/>
            <person name="Satou M."/>
        </authorList>
    </citation>
    <scope>NUCLEOTIDE SEQUENCE</scope>
    <source>
        <strain evidence="12">0166_1</strain>
    </source>
</reference>
<dbReference type="EC" id="1.-.-.-" evidence="12"/>
<dbReference type="GO" id="GO:0051536">
    <property type="term" value="F:iron-sulfur cluster binding"/>
    <property type="evidence" value="ECO:0007669"/>
    <property type="project" value="UniProtKB-KW"/>
</dbReference>
<keyword evidence="4" id="KW-0285">Flavoprotein</keyword>
<keyword evidence="6" id="KW-0479">Metal-binding</keyword>
<dbReference type="EMBL" id="CP087164">
    <property type="protein sequence ID" value="UGS33817.1"/>
    <property type="molecule type" value="Genomic_DNA"/>
</dbReference>
<dbReference type="Pfam" id="PF00724">
    <property type="entry name" value="Oxidored_FMN"/>
    <property type="match status" value="1"/>
</dbReference>
<organism evidence="12 13">
    <name type="scientific">Capillimicrobium parvum</name>
    <dbReference type="NCBI Taxonomy" id="2884022"/>
    <lineage>
        <taxon>Bacteria</taxon>
        <taxon>Bacillati</taxon>
        <taxon>Actinomycetota</taxon>
        <taxon>Thermoleophilia</taxon>
        <taxon>Solirubrobacterales</taxon>
        <taxon>Capillimicrobiaceae</taxon>
        <taxon>Capillimicrobium</taxon>
    </lineage>
</organism>
<dbReference type="PANTHER" id="PTHR42917:SF2">
    <property type="entry name" value="2,4-DIENOYL-COA REDUCTASE [(2E)-ENOYL-COA-PRODUCING]"/>
    <property type="match status" value="1"/>
</dbReference>